<feature type="domain" description="HTH tetR-type" evidence="3">
    <location>
        <begin position="3"/>
        <end position="63"/>
    </location>
</feature>
<dbReference type="InterPro" id="IPR036271">
    <property type="entry name" value="Tet_transcr_reg_TetR-rel_C_sf"/>
</dbReference>
<dbReference type="PRINTS" id="PR00455">
    <property type="entry name" value="HTHTETR"/>
</dbReference>
<dbReference type="InterPro" id="IPR001647">
    <property type="entry name" value="HTH_TetR"/>
</dbReference>
<dbReference type="GO" id="GO:0003700">
    <property type="term" value="F:DNA-binding transcription factor activity"/>
    <property type="evidence" value="ECO:0007669"/>
    <property type="project" value="TreeGrafter"/>
</dbReference>
<sequence>MANNKREDILSAALNLFASRGYDGTTVPMIAEQANVGAGTIYRYFESKEQLVNDLFQQWVGNLASSIVMGEEENRLPLREQFSWIFKRLISFSSDHLDAVLFIDSHCGALYLDEKSSHEFNTMLNVFREVLEYGKKEGIIRDFNVNALIGMVWGAFVQLFKLIRVGILQNNDELFTHAEESCWDAIKNSN</sequence>
<dbReference type="AlphaFoldDB" id="A0A9J6ZIW0"/>
<dbReference type="Pfam" id="PF00440">
    <property type="entry name" value="TetR_N"/>
    <property type="match status" value="1"/>
</dbReference>
<keyword evidence="1 2" id="KW-0238">DNA-binding</keyword>
<dbReference type="InterPro" id="IPR009057">
    <property type="entry name" value="Homeodomain-like_sf"/>
</dbReference>
<dbReference type="EMBL" id="CP097899">
    <property type="protein sequence ID" value="URN95665.1"/>
    <property type="molecule type" value="Genomic_DNA"/>
</dbReference>
<evidence type="ECO:0000313" key="4">
    <source>
        <dbReference type="EMBL" id="URN95665.1"/>
    </source>
</evidence>
<dbReference type="PANTHER" id="PTHR30055">
    <property type="entry name" value="HTH-TYPE TRANSCRIPTIONAL REGULATOR RUTR"/>
    <property type="match status" value="1"/>
</dbReference>
<dbReference type="Proteomes" id="UP001056756">
    <property type="component" value="Chromosome"/>
</dbReference>
<gene>
    <name evidence="4" type="ORF">NAG76_05315</name>
</gene>
<dbReference type="SUPFAM" id="SSF46689">
    <property type="entry name" value="Homeodomain-like"/>
    <property type="match status" value="1"/>
</dbReference>
<dbReference type="PROSITE" id="PS01081">
    <property type="entry name" value="HTH_TETR_1"/>
    <property type="match status" value="1"/>
</dbReference>
<dbReference type="InterPro" id="IPR023772">
    <property type="entry name" value="DNA-bd_HTH_TetR-type_CS"/>
</dbReference>
<dbReference type="PANTHER" id="PTHR30055:SF207">
    <property type="entry name" value="HTH-TYPE TRANSCRIPTIONAL REPRESSOR FATR"/>
    <property type="match status" value="1"/>
</dbReference>
<accession>A0A9J6ZIW0</accession>
<dbReference type="GO" id="GO:0000976">
    <property type="term" value="F:transcription cis-regulatory region binding"/>
    <property type="evidence" value="ECO:0007669"/>
    <property type="project" value="TreeGrafter"/>
</dbReference>
<evidence type="ECO:0000313" key="5">
    <source>
        <dbReference type="Proteomes" id="UP001056756"/>
    </source>
</evidence>
<evidence type="ECO:0000259" key="3">
    <source>
        <dbReference type="PROSITE" id="PS50977"/>
    </source>
</evidence>
<protein>
    <submittedName>
        <fullName evidence="4">TetR family transcriptional regulator</fullName>
    </submittedName>
</protein>
<dbReference type="InterPro" id="IPR050109">
    <property type="entry name" value="HTH-type_TetR-like_transc_reg"/>
</dbReference>
<organism evidence="4 5">
    <name type="scientific">Candidatus Pristimantibacillus lignocellulolyticus</name>
    <dbReference type="NCBI Taxonomy" id="2994561"/>
    <lineage>
        <taxon>Bacteria</taxon>
        <taxon>Bacillati</taxon>
        <taxon>Bacillota</taxon>
        <taxon>Bacilli</taxon>
        <taxon>Bacillales</taxon>
        <taxon>Paenibacillaceae</taxon>
        <taxon>Candidatus Pristimantibacillus</taxon>
    </lineage>
</organism>
<evidence type="ECO:0000256" key="1">
    <source>
        <dbReference type="ARBA" id="ARBA00023125"/>
    </source>
</evidence>
<proteinExistence type="predicted"/>
<evidence type="ECO:0000256" key="2">
    <source>
        <dbReference type="PROSITE-ProRule" id="PRU00335"/>
    </source>
</evidence>
<dbReference type="Pfam" id="PF16295">
    <property type="entry name" value="TetR_C_10"/>
    <property type="match status" value="1"/>
</dbReference>
<dbReference type="Gene3D" id="1.10.357.10">
    <property type="entry name" value="Tetracycline Repressor, domain 2"/>
    <property type="match status" value="1"/>
</dbReference>
<dbReference type="InterPro" id="IPR032551">
    <property type="entry name" value="BscR_C"/>
</dbReference>
<dbReference type="PROSITE" id="PS50977">
    <property type="entry name" value="HTH_TETR_2"/>
    <property type="match status" value="1"/>
</dbReference>
<dbReference type="SUPFAM" id="SSF48498">
    <property type="entry name" value="Tetracyclin repressor-like, C-terminal domain"/>
    <property type="match status" value="1"/>
</dbReference>
<feature type="DNA-binding region" description="H-T-H motif" evidence="2">
    <location>
        <begin position="26"/>
        <end position="45"/>
    </location>
</feature>
<dbReference type="KEGG" id="plig:NAG76_05315"/>
<name>A0A9J6ZIW0_9BACL</name>
<reference evidence="4" key="1">
    <citation type="submission" date="2022-05" db="EMBL/GenBank/DDBJ databases">
        <title>Novel bacterial taxa in a minimal lignocellulolytic consortium and its capacity to transform plastics disclosed by genome-resolved metagenomics.</title>
        <authorList>
            <person name="Rodriguez C.A.D."/>
            <person name="Diaz-Garcia L."/>
            <person name="Herrera K."/>
            <person name="Tarazona N.A."/>
            <person name="Sproer C."/>
            <person name="Overmann J."/>
            <person name="Jimenez D.J."/>
        </authorList>
    </citation>
    <scope>NUCLEOTIDE SEQUENCE</scope>
    <source>
        <strain evidence="4">MAG5</strain>
    </source>
</reference>